<protein>
    <submittedName>
        <fullName evidence="1">Uncharacterized protein</fullName>
    </submittedName>
</protein>
<dbReference type="Proteomes" id="UP000196573">
    <property type="component" value="Unassembled WGS sequence"/>
</dbReference>
<dbReference type="AlphaFoldDB" id="A0A1X7AFY9"/>
<reference evidence="1 2" key="1">
    <citation type="submission" date="2017-03" db="EMBL/GenBank/DDBJ databases">
        <authorList>
            <person name="Afonso C.L."/>
            <person name="Miller P.J."/>
            <person name="Scott M.A."/>
            <person name="Spackman E."/>
            <person name="Goraichik I."/>
            <person name="Dimitrov K.M."/>
            <person name="Suarez D.L."/>
            <person name="Swayne D.E."/>
        </authorList>
    </citation>
    <scope>NUCLEOTIDE SEQUENCE [LARGE SCALE GENOMIC DNA]</scope>
    <source>
        <strain evidence="1">SB41UT1</strain>
    </source>
</reference>
<evidence type="ECO:0000313" key="1">
    <source>
        <dbReference type="EMBL" id="SMA37499.1"/>
    </source>
</evidence>
<proteinExistence type="predicted"/>
<organism evidence="1 2">
    <name type="scientific">Parendozoicomonas haliclonae</name>
    <dbReference type="NCBI Taxonomy" id="1960125"/>
    <lineage>
        <taxon>Bacteria</taxon>
        <taxon>Pseudomonadati</taxon>
        <taxon>Pseudomonadota</taxon>
        <taxon>Gammaproteobacteria</taxon>
        <taxon>Oceanospirillales</taxon>
        <taxon>Endozoicomonadaceae</taxon>
        <taxon>Parendozoicomonas</taxon>
    </lineage>
</organism>
<name>A0A1X7AFY9_9GAMM</name>
<gene>
    <name evidence="1" type="ORF">EHSB41UT_00746</name>
</gene>
<evidence type="ECO:0000313" key="2">
    <source>
        <dbReference type="Proteomes" id="UP000196573"/>
    </source>
</evidence>
<dbReference type="EMBL" id="FWPT01000002">
    <property type="protein sequence ID" value="SMA37499.1"/>
    <property type="molecule type" value="Genomic_DNA"/>
</dbReference>
<accession>A0A1X7AFY9</accession>
<sequence>MTQVSGSSHLIAATELIAREANGDQRPVNVRIYSAEPDPLSDNGDMRCRIEFTGILEPYYTYGIDSLQALGLAFASLRREFDLLEHEGWEFFHPEDDSEPMPFAFVYCGDESACPWPLDELDDELDDALDKVES</sequence>
<dbReference type="OrthoDB" id="5587883at2"/>
<keyword evidence="2" id="KW-1185">Reference proteome</keyword>
<dbReference type="RefSeq" id="WP_087107061.1">
    <property type="nucleotide sequence ID" value="NZ_CBCSCN010000014.1"/>
</dbReference>